<gene>
    <name evidence="3" type="primary">LOC117545882</name>
</gene>
<dbReference type="RefSeq" id="XP_034071745.1">
    <property type="nucleotide sequence ID" value="XM_034215854.1"/>
</dbReference>
<feature type="compositionally biased region" description="Polar residues" evidence="1">
    <location>
        <begin position="155"/>
        <end position="174"/>
    </location>
</feature>
<reference evidence="3" key="1">
    <citation type="submission" date="2025-08" db="UniProtKB">
        <authorList>
            <consortium name="RefSeq"/>
        </authorList>
    </citation>
    <scope>IDENTIFICATION</scope>
</reference>
<organism evidence="2 3">
    <name type="scientific">Gymnodraco acuticeps</name>
    <name type="common">Antarctic dragonfish</name>
    <dbReference type="NCBI Taxonomy" id="8218"/>
    <lineage>
        <taxon>Eukaryota</taxon>
        <taxon>Metazoa</taxon>
        <taxon>Chordata</taxon>
        <taxon>Craniata</taxon>
        <taxon>Vertebrata</taxon>
        <taxon>Euteleostomi</taxon>
        <taxon>Actinopterygii</taxon>
        <taxon>Neopterygii</taxon>
        <taxon>Teleostei</taxon>
        <taxon>Neoteleostei</taxon>
        <taxon>Acanthomorphata</taxon>
        <taxon>Eupercaria</taxon>
        <taxon>Perciformes</taxon>
        <taxon>Notothenioidei</taxon>
        <taxon>Bathydraconidae</taxon>
        <taxon>Gymnodraco</taxon>
    </lineage>
</organism>
<dbReference type="KEGG" id="gacu:117545882"/>
<dbReference type="OrthoDB" id="10068084at2759"/>
<proteinExistence type="predicted"/>
<keyword evidence="2" id="KW-1185">Reference proteome</keyword>
<feature type="region of interest" description="Disordered" evidence="1">
    <location>
        <begin position="155"/>
        <end position="192"/>
    </location>
</feature>
<evidence type="ECO:0000256" key="1">
    <source>
        <dbReference type="SAM" id="MobiDB-lite"/>
    </source>
</evidence>
<dbReference type="Proteomes" id="UP000515161">
    <property type="component" value="Unplaced"/>
</dbReference>
<dbReference type="AlphaFoldDB" id="A0A6P8UIQ7"/>
<name>A0A6P8UIQ7_GYMAC</name>
<evidence type="ECO:0000313" key="2">
    <source>
        <dbReference type="Proteomes" id="UP000515161"/>
    </source>
</evidence>
<accession>A0A6P8UIQ7</accession>
<sequence length="342" mass="38869">MSKGFPEIEIVDAVIRAIAPGLQLRSYLEGKINLTLTTLRRILRSHYQEKGATELYKQLTSEVQSNKETPQNFLIRALDLRQKILFASQEAESGLRYDPVLVQSMFLHTVLTGLQNDNIRSDLQPYLQQTTSSDELLLEKVNIACANEAERQNKNKLLTQQRPTAVHSAQSSETTAEKKEKNTNQDQNSRFQPDVLSELKEMRSDMALLKNIGVEVAQIRESMRQPNQAQPQYFTSPIPQECIPPPQFQYPQQNRWPPPGPGQRGETAQYQRGFAPQHNFSGPSRARLRKCFGCKQNGSEYCTHCYRCGSSEHFLAGCRLRGNGPDREVPLNETGLPPRDRE</sequence>
<protein>
    <submittedName>
        <fullName evidence="3">Uncharacterized protein LOC117545882</fullName>
    </submittedName>
</protein>
<dbReference type="GeneID" id="117545882"/>
<feature type="region of interest" description="Disordered" evidence="1">
    <location>
        <begin position="322"/>
        <end position="342"/>
    </location>
</feature>
<dbReference type="InParanoid" id="A0A6P8UIQ7"/>
<evidence type="ECO:0000313" key="3">
    <source>
        <dbReference type="RefSeq" id="XP_034071745.1"/>
    </source>
</evidence>